<dbReference type="SUPFAM" id="SSF49303">
    <property type="entry name" value="beta-Galactosidase/glucuronidase domain"/>
    <property type="match status" value="1"/>
</dbReference>
<evidence type="ECO:0000313" key="9">
    <source>
        <dbReference type="Proteomes" id="UP000184085"/>
    </source>
</evidence>
<dbReference type="EMBL" id="FMJB01000001">
    <property type="protein sequence ID" value="SCM65875.1"/>
    <property type="molecule type" value="Genomic_DNA"/>
</dbReference>
<keyword evidence="9" id="KW-1185">Reference proteome</keyword>
<dbReference type="EC" id="3.2.1.23" evidence="8"/>
<dbReference type="InterPro" id="IPR008979">
    <property type="entry name" value="Galactose-bd-like_sf"/>
</dbReference>
<reference evidence="9" key="1">
    <citation type="submission" date="2016-09" db="EMBL/GenBank/DDBJ databases">
        <authorList>
            <person name="Wibberg D."/>
        </authorList>
    </citation>
    <scope>NUCLEOTIDE SEQUENCE [LARGE SCALE GENOMIC DNA]</scope>
</reference>
<dbReference type="GO" id="GO:0005975">
    <property type="term" value="P:carbohydrate metabolic process"/>
    <property type="evidence" value="ECO:0007669"/>
    <property type="project" value="InterPro"/>
</dbReference>
<dbReference type="Pfam" id="PF00703">
    <property type="entry name" value="Glyco_hydro_2"/>
    <property type="match status" value="1"/>
</dbReference>
<dbReference type="InterPro" id="IPR006103">
    <property type="entry name" value="Glyco_hydro_2_cat"/>
</dbReference>
<evidence type="ECO:0000259" key="7">
    <source>
        <dbReference type="Pfam" id="PF02837"/>
    </source>
</evidence>
<keyword evidence="2 4" id="KW-0378">Hydrolase</keyword>
<evidence type="ECO:0000259" key="5">
    <source>
        <dbReference type="Pfam" id="PF00703"/>
    </source>
</evidence>
<evidence type="ECO:0000256" key="2">
    <source>
        <dbReference type="ARBA" id="ARBA00022801"/>
    </source>
</evidence>
<dbReference type="SUPFAM" id="SSF49785">
    <property type="entry name" value="Galactose-binding domain-like"/>
    <property type="match status" value="1"/>
</dbReference>
<comment type="similarity">
    <text evidence="1 4">Belongs to the glycosyl hydrolase 2 family.</text>
</comment>
<gene>
    <name evidence="8" type="primary">lacZ</name>
    <name evidence="8" type="ORF">KARMA_0045</name>
</gene>
<evidence type="ECO:0000256" key="1">
    <source>
        <dbReference type="ARBA" id="ARBA00007401"/>
    </source>
</evidence>
<feature type="domain" description="Glycoside hydrolase family 2 immunoglobulin-like beta-sandwich" evidence="5">
    <location>
        <begin position="164"/>
        <end position="259"/>
    </location>
</feature>
<dbReference type="PRINTS" id="PR00132">
    <property type="entry name" value="GLHYDRLASE2"/>
</dbReference>
<dbReference type="InterPro" id="IPR023232">
    <property type="entry name" value="Glyco_hydro_2_AS"/>
</dbReference>
<feature type="domain" description="Glycoside hydrolase family 2 catalytic" evidence="6">
    <location>
        <begin position="265"/>
        <end position="540"/>
    </location>
</feature>
<dbReference type="Pfam" id="PF02836">
    <property type="entry name" value="Glyco_hydro_2_C"/>
    <property type="match status" value="1"/>
</dbReference>
<dbReference type="InterPro" id="IPR017853">
    <property type="entry name" value="GH"/>
</dbReference>
<dbReference type="InterPro" id="IPR036156">
    <property type="entry name" value="Beta-gal/glucu_dom_sf"/>
</dbReference>
<organism evidence="8 9">
    <name type="scientific">Donghicola eburneus</name>
    <dbReference type="NCBI Taxonomy" id="393278"/>
    <lineage>
        <taxon>Bacteria</taxon>
        <taxon>Pseudomonadati</taxon>
        <taxon>Pseudomonadota</taxon>
        <taxon>Alphaproteobacteria</taxon>
        <taxon>Rhodobacterales</taxon>
        <taxon>Roseobacteraceae</taxon>
        <taxon>Donghicola</taxon>
    </lineage>
</organism>
<name>A0A1M4MW56_9RHOB</name>
<dbReference type="Gene3D" id="2.60.40.10">
    <property type="entry name" value="Immunoglobulins"/>
    <property type="match status" value="1"/>
</dbReference>
<protein>
    <submittedName>
        <fullName evidence="8">Beta-galactosidase</fullName>
        <ecNumber evidence="8">3.2.1.23</ecNumber>
    </submittedName>
</protein>
<evidence type="ECO:0000313" key="8">
    <source>
        <dbReference type="EMBL" id="SCM65875.1"/>
    </source>
</evidence>
<dbReference type="PANTHER" id="PTHR42732">
    <property type="entry name" value="BETA-GALACTOSIDASE"/>
    <property type="match status" value="1"/>
</dbReference>
<evidence type="ECO:0000256" key="3">
    <source>
        <dbReference type="ARBA" id="ARBA00023295"/>
    </source>
</evidence>
<dbReference type="InterPro" id="IPR023230">
    <property type="entry name" value="Glyco_hydro_2_CS"/>
</dbReference>
<keyword evidence="3 4" id="KW-0326">Glycosidase</keyword>
<dbReference type="PROSITE" id="PS00719">
    <property type="entry name" value="GLYCOSYL_HYDROL_F2_1"/>
    <property type="match status" value="1"/>
</dbReference>
<dbReference type="InterPro" id="IPR006104">
    <property type="entry name" value="Glyco_hydro_2_N"/>
</dbReference>
<dbReference type="PANTHER" id="PTHR42732:SF1">
    <property type="entry name" value="BETA-MANNOSIDASE"/>
    <property type="match status" value="1"/>
</dbReference>
<dbReference type="InterPro" id="IPR006101">
    <property type="entry name" value="Glyco_hydro_2"/>
</dbReference>
<dbReference type="Gene3D" id="3.20.20.80">
    <property type="entry name" value="Glycosidases"/>
    <property type="match status" value="1"/>
</dbReference>
<sequence>MPHTTNINTDWQFHEGDAPELRQQARRGRAVTLPHNAVDLPYNHADQTAYQRRYTYQKLIRPDPAWDGQEVTLRFDAVMADARIYLNGTEIAAHKDGYTPIHARLTDRLRPGDNLLTVVLDGTENPEIPPFGGQIDYLTYAGIYRDAWIEVAPALSIAGAKVETPDVLAAEKTVHAVVTLANACDQEIEGRITAELIDRGGRTVATATVPVSEARVAIDLAGLKDIALWDVKDPALYTLSLVLETAHGRDGWSTQFGFRSVDFTTDGFRLNGKPLKIRGLNRHQSFPYVGYALPRAAQERDAEIVRYELGCNTVRSSHYPPSPWFLDHCDRIGLLVLEEIPGWQHIGGSVWKAESVRNVERMIRRDWNHPSVIMWGVRINESPDDHAFYAKTNRVARALDTTRPTGGIRCIAESEFLEDVYTMNDFVLGSHELGGNRGRTPLRPQREVTGLGHDVPYLVTEYNGHMFPTKSTDNELRQNEHVLRHLEVMDAAYGDSAVAGCIGWCAFDYNTHADFGSGDGICYHGVMDMYREPKFAAYAYASQTEPSERVVMEPVTHYARGERNIGGIFPLIVLTNCDEVEIRYAGTAPRRIKPDREAFPHLPHPPVIIDRKHFTDAELGEWGERWETTALTGYLDGAAVAECLLPERKIPSALEIAPDRTAMAPKGDCLRVMVRALDQAGRKLPYFSEPIEVEVSGAARRLGPALLAMQGGSVGFWIESSGREGPVELQITSQRFGRQSVGLLSKEDAG</sequence>
<evidence type="ECO:0000259" key="6">
    <source>
        <dbReference type="Pfam" id="PF02836"/>
    </source>
</evidence>
<dbReference type="AlphaFoldDB" id="A0A1M4MW56"/>
<dbReference type="InterPro" id="IPR006102">
    <property type="entry name" value="Ig-like_GH2"/>
</dbReference>
<dbReference type="InterPro" id="IPR051913">
    <property type="entry name" value="GH2_Domain-Containing"/>
</dbReference>
<dbReference type="PROSITE" id="PS00608">
    <property type="entry name" value="GLYCOSYL_HYDROL_F2_2"/>
    <property type="match status" value="1"/>
</dbReference>
<feature type="domain" description="Glycosyl hydrolases family 2 sugar binding" evidence="7">
    <location>
        <begin position="40"/>
        <end position="148"/>
    </location>
</feature>
<dbReference type="Proteomes" id="UP000184085">
    <property type="component" value="Unassembled WGS sequence"/>
</dbReference>
<dbReference type="GO" id="GO:0004565">
    <property type="term" value="F:beta-galactosidase activity"/>
    <property type="evidence" value="ECO:0007669"/>
    <property type="project" value="UniProtKB-EC"/>
</dbReference>
<dbReference type="Pfam" id="PF02837">
    <property type="entry name" value="Glyco_hydro_2_N"/>
    <property type="match status" value="1"/>
</dbReference>
<dbReference type="InterPro" id="IPR013783">
    <property type="entry name" value="Ig-like_fold"/>
</dbReference>
<accession>A0A1M4MW56</accession>
<dbReference type="RefSeq" id="WP_072702250.1">
    <property type="nucleotide sequence ID" value="NZ_FMJB01000001.1"/>
</dbReference>
<dbReference type="Gene3D" id="2.60.120.260">
    <property type="entry name" value="Galactose-binding domain-like"/>
    <property type="match status" value="1"/>
</dbReference>
<dbReference type="SUPFAM" id="SSF51445">
    <property type="entry name" value="(Trans)glycosidases"/>
    <property type="match status" value="1"/>
</dbReference>
<proteinExistence type="inferred from homology"/>
<evidence type="ECO:0000256" key="4">
    <source>
        <dbReference type="RuleBase" id="RU361154"/>
    </source>
</evidence>